<reference evidence="2 3" key="1">
    <citation type="journal article" date="2019" name="Sci. Rep.">
        <title>Orb-weaving spider Araneus ventricosus genome elucidates the spidroin gene catalogue.</title>
        <authorList>
            <person name="Kono N."/>
            <person name="Nakamura H."/>
            <person name="Ohtoshi R."/>
            <person name="Moran D.A.P."/>
            <person name="Shinohara A."/>
            <person name="Yoshida Y."/>
            <person name="Fujiwara M."/>
            <person name="Mori M."/>
            <person name="Tomita M."/>
            <person name="Arakawa K."/>
        </authorList>
    </citation>
    <scope>NUCLEOTIDE SEQUENCE [LARGE SCALE GENOMIC DNA]</scope>
</reference>
<evidence type="ECO:0000313" key="2">
    <source>
        <dbReference type="EMBL" id="GBM72982.1"/>
    </source>
</evidence>
<feature type="compositionally biased region" description="Polar residues" evidence="1">
    <location>
        <begin position="8"/>
        <end position="25"/>
    </location>
</feature>
<name>A0A4Y2I6B5_ARAVE</name>
<organism evidence="2 3">
    <name type="scientific">Araneus ventricosus</name>
    <name type="common">Orbweaver spider</name>
    <name type="synonym">Epeira ventricosa</name>
    <dbReference type="NCBI Taxonomy" id="182803"/>
    <lineage>
        <taxon>Eukaryota</taxon>
        <taxon>Metazoa</taxon>
        <taxon>Ecdysozoa</taxon>
        <taxon>Arthropoda</taxon>
        <taxon>Chelicerata</taxon>
        <taxon>Arachnida</taxon>
        <taxon>Araneae</taxon>
        <taxon>Araneomorphae</taxon>
        <taxon>Entelegynae</taxon>
        <taxon>Araneoidea</taxon>
        <taxon>Araneidae</taxon>
        <taxon>Araneus</taxon>
    </lineage>
</organism>
<keyword evidence="3" id="KW-1185">Reference proteome</keyword>
<comment type="caution">
    <text evidence="2">The sequence shown here is derived from an EMBL/GenBank/DDBJ whole genome shotgun (WGS) entry which is preliminary data.</text>
</comment>
<feature type="region of interest" description="Disordered" evidence="1">
    <location>
        <begin position="1"/>
        <end position="27"/>
    </location>
</feature>
<dbReference type="AlphaFoldDB" id="A0A4Y2I6B5"/>
<protein>
    <submittedName>
        <fullName evidence="2">Uncharacterized protein</fullName>
    </submittedName>
</protein>
<dbReference type="EMBL" id="BGPR01002412">
    <property type="protein sequence ID" value="GBM72982.1"/>
    <property type="molecule type" value="Genomic_DNA"/>
</dbReference>
<sequence>MSKYPPGMSTQTPLNGLGGTRSTSMKPIPSVSLTLDLLLREKGGKKEQKIHILKSNIGYQIEMNHSFPIVKRKAKFVSSSAFESLFVPFRC</sequence>
<proteinExistence type="predicted"/>
<evidence type="ECO:0000313" key="3">
    <source>
        <dbReference type="Proteomes" id="UP000499080"/>
    </source>
</evidence>
<evidence type="ECO:0000256" key="1">
    <source>
        <dbReference type="SAM" id="MobiDB-lite"/>
    </source>
</evidence>
<dbReference type="Proteomes" id="UP000499080">
    <property type="component" value="Unassembled WGS sequence"/>
</dbReference>
<accession>A0A4Y2I6B5</accession>
<gene>
    <name evidence="2" type="ORF">AVEN_35097_1</name>
</gene>